<accession>A0A371GWC7</accession>
<name>A0A371GWC7_MUCPR</name>
<sequence>MQNEYILIFFIGLNESFSQICCQIFWKDPLLSMNQPFVVQNNNNSKNKNDMKDHPLCAYFSFHGYSKEKCFKLHNYHLAIKSLFSFFQNFVFILVKYV</sequence>
<dbReference type="Proteomes" id="UP000257109">
    <property type="component" value="Unassembled WGS sequence"/>
</dbReference>
<reference evidence="1" key="1">
    <citation type="submission" date="2018-05" db="EMBL/GenBank/DDBJ databases">
        <title>Draft genome of Mucuna pruriens seed.</title>
        <authorList>
            <person name="Nnadi N.E."/>
            <person name="Vos R."/>
            <person name="Hasami M.H."/>
            <person name="Devisetty U.K."/>
            <person name="Aguiy J.C."/>
        </authorList>
    </citation>
    <scope>NUCLEOTIDE SEQUENCE [LARGE SCALE GENOMIC DNA]</scope>
    <source>
        <strain evidence="1">JCA_2017</strain>
    </source>
</reference>
<organism evidence="1 2">
    <name type="scientific">Mucuna pruriens</name>
    <name type="common">Velvet bean</name>
    <name type="synonym">Dolichos pruriens</name>
    <dbReference type="NCBI Taxonomy" id="157652"/>
    <lineage>
        <taxon>Eukaryota</taxon>
        <taxon>Viridiplantae</taxon>
        <taxon>Streptophyta</taxon>
        <taxon>Embryophyta</taxon>
        <taxon>Tracheophyta</taxon>
        <taxon>Spermatophyta</taxon>
        <taxon>Magnoliopsida</taxon>
        <taxon>eudicotyledons</taxon>
        <taxon>Gunneridae</taxon>
        <taxon>Pentapetalae</taxon>
        <taxon>rosids</taxon>
        <taxon>fabids</taxon>
        <taxon>Fabales</taxon>
        <taxon>Fabaceae</taxon>
        <taxon>Papilionoideae</taxon>
        <taxon>50 kb inversion clade</taxon>
        <taxon>NPAAA clade</taxon>
        <taxon>indigoferoid/millettioid clade</taxon>
        <taxon>Phaseoleae</taxon>
        <taxon>Mucuna</taxon>
    </lineage>
</organism>
<comment type="caution">
    <text evidence="1">The sequence shown here is derived from an EMBL/GenBank/DDBJ whole genome shotgun (WGS) entry which is preliminary data.</text>
</comment>
<feature type="non-terminal residue" evidence="1">
    <location>
        <position position="1"/>
    </location>
</feature>
<evidence type="ECO:0000313" key="2">
    <source>
        <dbReference type="Proteomes" id="UP000257109"/>
    </source>
</evidence>
<gene>
    <name evidence="1" type="ORF">CR513_22855</name>
</gene>
<evidence type="ECO:0000313" key="1">
    <source>
        <dbReference type="EMBL" id="RDX94733.1"/>
    </source>
</evidence>
<dbReference type="EMBL" id="QJKJ01004299">
    <property type="protein sequence ID" value="RDX94733.1"/>
    <property type="molecule type" value="Genomic_DNA"/>
</dbReference>
<proteinExistence type="predicted"/>
<protein>
    <submittedName>
        <fullName evidence="1">Uncharacterized protein</fullName>
    </submittedName>
</protein>
<keyword evidence="2" id="KW-1185">Reference proteome</keyword>
<dbReference type="AlphaFoldDB" id="A0A371GWC7"/>